<sequence>MKAQRIMISILSMMSLFWLTGIYGITSEAYANGRTADQPSGWAANDVSYMIKAGLVPDGLQGNYTAKITRSEYASLVYPVVVQLVGGTNHMDHILNEHLFQDTINAEVYHVYKLGIVNGINDLEFKPARNIERKEAVVMMGNLMKSLRLEGLSYDKAPYVDYSVIPSWAAESANITYHAKIFQGTAAGMEPDKPYTREQSIVTMKRLLDFASEVKGVSYRGKVYADLDTIFDVRVGANYVKIGSKKSPKSALELWESVSHNFPNVAINGKTAESIRSNNFIIETLGADYLIKISW</sequence>
<dbReference type="PROSITE" id="PS51272">
    <property type="entry name" value="SLH"/>
    <property type="match status" value="1"/>
</dbReference>
<dbReference type="Pfam" id="PF00395">
    <property type="entry name" value="SLH"/>
    <property type="match status" value="1"/>
</dbReference>
<organism evidence="2 3">
    <name type="scientific">Paenibacillus pinisoli</name>
    <dbReference type="NCBI Taxonomy" id="1276110"/>
    <lineage>
        <taxon>Bacteria</taxon>
        <taxon>Bacillati</taxon>
        <taxon>Bacillota</taxon>
        <taxon>Bacilli</taxon>
        <taxon>Bacillales</taxon>
        <taxon>Paenibacillaceae</taxon>
        <taxon>Paenibacillus</taxon>
    </lineage>
</organism>
<accession>A0A3A6PTN9</accession>
<evidence type="ECO:0000259" key="1">
    <source>
        <dbReference type="PROSITE" id="PS51272"/>
    </source>
</evidence>
<evidence type="ECO:0000313" key="2">
    <source>
        <dbReference type="EMBL" id="RJX39113.1"/>
    </source>
</evidence>
<keyword evidence="3" id="KW-1185">Reference proteome</keyword>
<dbReference type="AlphaFoldDB" id="A0A3A6PTN9"/>
<dbReference type="EMBL" id="QXQB01000003">
    <property type="protein sequence ID" value="RJX39113.1"/>
    <property type="molecule type" value="Genomic_DNA"/>
</dbReference>
<name>A0A3A6PTN9_9BACL</name>
<dbReference type="InterPro" id="IPR001119">
    <property type="entry name" value="SLH_dom"/>
</dbReference>
<comment type="caution">
    <text evidence="2">The sequence shown here is derived from an EMBL/GenBank/DDBJ whole genome shotgun (WGS) entry which is preliminary data.</text>
</comment>
<reference evidence="2 3" key="1">
    <citation type="submission" date="2018-09" db="EMBL/GenBank/DDBJ databases">
        <title>Paenibacillus aracenensis nov. sp. isolated from a cave in southern Spain.</title>
        <authorList>
            <person name="Jurado V."/>
            <person name="Gutierrez-Patricio S."/>
            <person name="Gonzalez-Pimentel J.L."/>
            <person name="Miller A.Z."/>
            <person name="Laiz L."/>
            <person name="Saiz-Jimenez C."/>
        </authorList>
    </citation>
    <scope>NUCLEOTIDE SEQUENCE [LARGE SCALE GENOMIC DNA]</scope>
    <source>
        <strain evidence="2 3">JCM 19203</strain>
    </source>
</reference>
<dbReference type="RefSeq" id="WP_120112209.1">
    <property type="nucleotide sequence ID" value="NZ_QXQB01000003.1"/>
</dbReference>
<gene>
    <name evidence="2" type="ORF">D3P09_16605</name>
</gene>
<protein>
    <recommendedName>
        <fullName evidence="1">SLH domain-containing protein</fullName>
    </recommendedName>
</protein>
<proteinExistence type="predicted"/>
<dbReference type="Proteomes" id="UP000267798">
    <property type="component" value="Unassembled WGS sequence"/>
</dbReference>
<evidence type="ECO:0000313" key="3">
    <source>
        <dbReference type="Proteomes" id="UP000267798"/>
    </source>
</evidence>
<feature type="domain" description="SLH" evidence="1">
    <location>
        <begin position="156"/>
        <end position="218"/>
    </location>
</feature>
<dbReference type="OrthoDB" id="1858867at2"/>